<dbReference type="Gene3D" id="3.40.50.720">
    <property type="entry name" value="NAD(P)-binding Rossmann-like Domain"/>
    <property type="match status" value="1"/>
</dbReference>
<dbReference type="PANTHER" id="PTHR45024:SF2">
    <property type="entry name" value="SCP2 DOMAIN-CONTAINING PROTEIN"/>
    <property type="match status" value="1"/>
</dbReference>
<dbReference type="PRINTS" id="PR00081">
    <property type="entry name" value="GDHRDH"/>
</dbReference>
<evidence type="ECO:0000256" key="1">
    <source>
        <dbReference type="ARBA" id="ARBA00006484"/>
    </source>
</evidence>
<dbReference type="InterPro" id="IPR057326">
    <property type="entry name" value="KR_dom"/>
</dbReference>
<evidence type="ECO:0000313" key="6">
    <source>
        <dbReference type="Proteomes" id="UP001190336"/>
    </source>
</evidence>
<dbReference type="PROSITE" id="PS00061">
    <property type="entry name" value="ADH_SHORT"/>
    <property type="match status" value="1"/>
</dbReference>
<evidence type="ECO:0000256" key="3">
    <source>
        <dbReference type="RuleBase" id="RU000363"/>
    </source>
</evidence>
<dbReference type="PRINTS" id="PR00080">
    <property type="entry name" value="SDRFAMILY"/>
</dbReference>
<dbReference type="InterPro" id="IPR002347">
    <property type="entry name" value="SDR_fam"/>
</dbReference>
<dbReference type="RefSeq" id="WP_308473958.1">
    <property type="nucleotide sequence ID" value="NZ_OY726394.1"/>
</dbReference>
<dbReference type="Pfam" id="PF00106">
    <property type="entry name" value="adh_short"/>
    <property type="match status" value="1"/>
</dbReference>
<accession>A0ABM9LRZ4</accession>
<evidence type="ECO:0000313" key="5">
    <source>
        <dbReference type="EMBL" id="CAJ1503738.1"/>
    </source>
</evidence>
<gene>
    <name evidence="5" type="ORF">MU0083_003260</name>
</gene>
<comment type="similarity">
    <text evidence="1 3">Belongs to the short-chain dehydrogenases/reductases (SDR) family.</text>
</comment>
<evidence type="ECO:0000256" key="2">
    <source>
        <dbReference type="ARBA" id="ARBA00023002"/>
    </source>
</evidence>
<sequence>MSAAQQLNFDGRVAVVTGAGRGLGRAYAQLLARRGAAVVVNDTGADLTGDGGHQEPAEQVAAEIRDAGGTAVACTASVATPEGGQAIIDAALEHYGRLDALIHNAGNVRRAPLREMSPADFDAVLDVHLRGAFHVVRPAFALMCDAGYGRIVLTSSIGGLYGNAEVANYAAAKAGVVGLSNVAALEGADFGVRCNVVVPAAVTRMAEGIDTSAYPPMEPELVAPVVGWLAHESCSVTGEALIALAGRVARAALVESPGVYQPAWTIEDVDARIAQIRDIGAPVEFPVVPDGHAAHIRYSFGMAQQDPTPESL</sequence>
<dbReference type="EMBL" id="OY726394">
    <property type="protein sequence ID" value="CAJ1503738.1"/>
    <property type="molecule type" value="Genomic_DNA"/>
</dbReference>
<evidence type="ECO:0000259" key="4">
    <source>
        <dbReference type="SMART" id="SM00822"/>
    </source>
</evidence>
<protein>
    <submittedName>
        <fullName evidence="5">SDR family NAD(P)-dependent oxidoreductase</fullName>
    </submittedName>
</protein>
<keyword evidence="6" id="KW-1185">Reference proteome</keyword>
<name>A0ABM9LRZ4_9MYCO</name>
<dbReference type="InterPro" id="IPR020904">
    <property type="entry name" value="Sc_DH/Rdtase_CS"/>
</dbReference>
<dbReference type="Proteomes" id="UP001190336">
    <property type="component" value="Chromosome"/>
</dbReference>
<organism evidence="5 6">
    <name type="scientific">[Mycobacterium] kokjensenii</name>
    <dbReference type="NCBI Taxonomy" id="3064287"/>
    <lineage>
        <taxon>Bacteria</taxon>
        <taxon>Bacillati</taxon>
        <taxon>Actinomycetota</taxon>
        <taxon>Actinomycetes</taxon>
        <taxon>Mycobacteriales</taxon>
        <taxon>Mycobacteriaceae</taxon>
        <taxon>Mycolicibacter</taxon>
    </lineage>
</organism>
<dbReference type="InterPro" id="IPR036291">
    <property type="entry name" value="NAD(P)-bd_dom_sf"/>
</dbReference>
<dbReference type="SUPFAM" id="SSF51735">
    <property type="entry name" value="NAD(P)-binding Rossmann-fold domains"/>
    <property type="match status" value="1"/>
</dbReference>
<feature type="domain" description="Ketoreductase" evidence="4">
    <location>
        <begin position="12"/>
        <end position="202"/>
    </location>
</feature>
<dbReference type="InterPro" id="IPR051687">
    <property type="entry name" value="Peroxisomal_Beta-Oxidation"/>
</dbReference>
<keyword evidence="2" id="KW-0560">Oxidoreductase</keyword>
<dbReference type="SMART" id="SM00822">
    <property type="entry name" value="PKS_KR"/>
    <property type="match status" value="1"/>
</dbReference>
<reference evidence="5 6" key="1">
    <citation type="submission" date="2023-08" db="EMBL/GenBank/DDBJ databases">
        <authorList>
            <person name="Folkvardsen B D."/>
            <person name="Norman A."/>
        </authorList>
    </citation>
    <scope>NUCLEOTIDE SEQUENCE [LARGE SCALE GENOMIC DNA]</scope>
    <source>
        <strain evidence="5 6">Mu0083</strain>
    </source>
</reference>
<proteinExistence type="inferred from homology"/>
<dbReference type="PANTHER" id="PTHR45024">
    <property type="entry name" value="DEHYDROGENASES, SHORT CHAIN"/>
    <property type="match status" value="1"/>
</dbReference>